<accession>A0A0F9K9M9</accession>
<protein>
    <submittedName>
        <fullName evidence="1">Uncharacterized protein</fullName>
    </submittedName>
</protein>
<feature type="non-terminal residue" evidence="1">
    <location>
        <position position="1"/>
    </location>
</feature>
<dbReference type="AlphaFoldDB" id="A0A0F9K9M9"/>
<organism evidence="1">
    <name type="scientific">marine sediment metagenome</name>
    <dbReference type="NCBI Taxonomy" id="412755"/>
    <lineage>
        <taxon>unclassified sequences</taxon>
        <taxon>metagenomes</taxon>
        <taxon>ecological metagenomes</taxon>
    </lineage>
</organism>
<dbReference type="EMBL" id="LAZR01008451">
    <property type="protein sequence ID" value="KKM78673.1"/>
    <property type="molecule type" value="Genomic_DNA"/>
</dbReference>
<proteinExistence type="predicted"/>
<evidence type="ECO:0000313" key="1">
    <source>
        <dbReference type="EMBL" id="KKM78673.1"/>
    </source>
</evidence>
<reference evidence="1" key="1">
    <citation type="journal article" date="2015" name="Nature">
        <title>Complex archaea that bridge the gap between prokaryotes and eukaryotes.</title>
        <authorList>
            <person name="Spang A."/>
            <person name="Saw J.H."/>
            <person name="Jorgensen S.L."/>
            <person name="Zaremba-Niedzwiedzka K."/>
            <person name="Martijn J."/>
            <person name="Lind A.E."/>
            <person name="van Eijk R."/>
            <person name="Schleper C."/>
            <person name="Guy L."/>
            <person name="Ettema T.J."/>
        </authorList>
    </citation>
    <scope>NUCLEOTIDE SEQUENCE</scope>
</reference>
<comment type="caution">
    <text evidence="1">The sequence shown here is derived from an EMBL/GenBank/DDBJ whole genome shotgun (WGS) entry which is preliminary data.</text>
</comment>
<sequence length="134" mass="15018">TWWRPKEGAIVHGRLMGRHERNTGKKQAFYQIKLISSASGIQGKGDDAEVVELEKGGILNVNETKALQCLHPLTADDGIYDVFIKVLEKVAIEGGHSFWRMMMKKKTLRAATFVPDISGSKEAVRDTNYDDIPF</sequence>
<name>A0A0F9K9M9_9ZZZZ</name>
<gene>
    <name evidence="1" type="ORF">LCGC14_1357530</name>
</gene>